<dbReference type="PANTHER" id="PTHR38733:SF1">
    <property type="entry name" value="TYPE IV METHYL-DIRECTED RESTRICTION ENZYME ECOKMCRBC"/>
    <property type="match status" value="1"/>
</dbReference>
<dbReference type="STRING" id="1519643.SAMN06295933_3573"/>
<organism evidence="1 2">
    <name type="scientific">Desulfovibrio gilichinskyi</name>
    <dbReference type="NCBI Taxonomy" id="1519643"/>
    <lineage>
        <taxon>Bacteria</taxon>
        <taxon>Pseudomonadati</taxon>
        <taxon>Thermodesulfobacteriota</taxon>
        <taxon>Desulfovibrionia</taxon>
        <taxon>Desulfovibrionales</taxon>
        <taxon>Desulfovibrionaceae</taxon>
        <taxon>Desulfovibrio</taxon>
    </lineage>
</organism>
<keyword evidence="2" id="KW-1185">Reference proteome</keyword>
<dbReference type="OrthoDB" id="307209at2"/>
<dbReference type="Proteomes" id="UP000192906">
    <property type="component" value="Unassembled WGS sequence"/>
</dbReference>
<dbReference type="RefSeq" id="WP_085104744.1">
    <property type="nucleotide sequence ID" value="NZ_FWZU01000009.1"/>
</dbReference>
<protein>
    <submittedName>
        <fullName evidence="1">5-methylcytosine-specific restriction enzyme subunit McrC</fullName>
    </submittedName>
</protein>
<reference evidence="2" key="1">
    <citation type="submission" date="2017-04" db="EMBL/GenBank/DDBJ databases">
        <authorList>
            <person name="Varghese N."/>
            <person name="Submissions S."/>
        </authorList>
    </citation>
    <scope>NUCLEOTIDE SEQUENCE [LARGE SCALE GENOMIC DNA]</scope>
    <source>
        <strain evidence="2">K3S</strain>
    </source>
</reference>
<evidence type="ECO:0000313" key="2">
    <source>
        <dbReference type="Proteomes" id="UP000192906"/>
    </source>
</evidence>
<gene>
    <name evidence="1" type="ORF">SAMN06295933_3573</name>
</gene>
<dbReference type="Pfam" id="PF10117">
    <property type="entry name" value="McrBC"/>
    <property type="match status" value="1"/>
</dbReference>
<dbReference type="AlphaFoldDB" id="A0A1X7F1T9"/>
<dbReference type="PANTHER" id="PTHR38733">
    <property type="entry name" value="PROTEIN MCRC"/>
    <property type="match status" value="1"/>
</dbReference>
<evidence type="ECO:0000313" key="1">
    <source>
        <dbReference type="EMBL" id="SMF44139.1"/>
    </source>
</evidence>
<dbReference type="InterPro" id="IPR019292">
    <property type="entry name" value="McrC"/>
</dbReference>
<sequence length="441" mass="50930">MSENLSNVPAGIKVREYATLTTDNSFSQSMDYGVVTPETFGWLAKLNQQWRSSTKPFSFANANSISVNSYVGFLQSPTGQTIEVLPKTRRTSPCEEDVVKDRHLLQNMLKEALNIKPRETDMASLKCMNTPLHEWIITQFLIELTSLVRRGLCCDYHRVEEETRFIRGQLDIAKQSRQTPDKAGWFNVRHDVFNSNRVENHILKSALDIVLVLSKSSENWRLANALSHQLIELEPSSNPVQEFVFWQHGKLMQYYSAVKPWCELIIKKMNPNFQAGDFQGIALLFPMERLFESYVESSLRPSLAADMLLSPQPQYCHMVKHRPEGARKQEWFQLKPDLFVTSESYKAVLDAKWKLLDVSKDNGKDKYNLSQADFYQMFAYGHTYLEGHGEIMLIYPSYASFSSPLPKFEFDENLTLWAVPFDLEKRELVKGEWESAFPCFL</sequence>
<proteinExistence type="predicted"/>
<dbReference type="EMBL" id="FWZU01000009">
    <property type="protein sequence ID" value="SMF44139.1"/>
    <property type="molecule type" value="Genomic_DNA"/>
</dbReference>
<accession>A0A1X7F1T9</accession>
<name>A0A1X7F1T9_9BACT</name>